<name>A0A2A9DZF4_9MICO</name>
<dbReference type="Proteomes" id="UP000221369">
    <property type="component" value="Unassembled WGS sequence"/>
</dbReference>
<evidence type="ECO:0000313" key="3">
    <source>
        <dbReference type="Proteomes" id="UP000221369"/>
    </source>
</evidence>
<evidence type="ECO:0000313" key="2">
    <source>
        <dbReference type="EMBL" id="PFG31711.1"/>
    </source>
</evidence>
<protein>
    <submittedName>
        <fullName evidence="2">Uncharacterized protein</fullName>
    </submittedName>
</protein>
<keyword evidence="3" id="KW-1185">Reference proteome</keyword>
<organism evidence="2 3">
    <name type="scientific">Paramicrobacterium agarici</name>
    <dbReference type="NCBI Taxonomy" id="630514"/>
    <lineage>
        <taxon>Bacteria</taxon>
        <taxon>Bacillati</taxon>
        <taxon>Actinomycetota</taxon>
        <taxon>Actinomycetes</taxon>
        <taxon>Micrococcales</taxon>
        <taxon>Microbacteriaceae</taxon>
        <taxon>Paramicrobacterium</taxon>
    </lineage>
</organism>
<comment type="caution">
    <text evidence="2">The sequence shown here is derived from an EMBL/GenBank/DDBJ whole genome shotgun (WGS) entry which is preliminary data.</text>
</comment>
<dbReference type="EMBL" id="PDJE01000001">
    <property type="protein sequence ID" value="PFG31711.1"/>
    <property type="molecule type" value="Genomic_DNA"/>
</dbReference>
<feature type="region of interest" description="Disordered" evidence="1">
    <location>
        <begin position="29"/>
        <end position="52"/>
    </location>
</feature>
<accession>A0A2A9DZF4</accession>
<proteinExistence type="predicted"/>
<reference evidence="2 3" key="1">
    <citation type="submission" date="2017-10" db="EMBL/GenBank/DDBJ databases">
        <title>Sequencing the genomes of 1000 actinobacteria strains.</title>
        <authorList>
            <person name="Klenk H.-P."/>
        </authorList>
    </citation>
    <scope>NUCLEOTIDE SEQUENCE [LARGE SCALE GENOMIC DNA]</scope>
    <source>
        <strain evidence="2 3">DSM 21798</strain>
    </source>
</reference>
<dbReference type="AlphaFoldDB" id="A0A2A9DZF4"/>
<evidence type="ECO:0000256" key="1">
    <source>
        <dbReference type="SAM" id="MobiDB-lite"/>
    </source>
</evidence>
<gene>
    <name evidence="2" type="ORF">ATJ78_2690</name>
</gene>
<sequence>MHVAHLDTAQPTLHSSTLHVSTLSAQCHSVKRVQRAKSDGGGADTDNVKEKR</sequence>